<evidence type="ECO:0000313" key="2">
    <source>
        <dbReference type="EMBL" id="MCI74443.1"/>
    </source>
</evidence>
<sequence>SSPAVVVGVSDLVLCGSGSVSFGGFGGLRLLLSAAPAVFVCVYCLFTYCYWVRGFLAGGLRCRSLSPPRRKG</sequence>
<dbReference type="EMBL" id="LXQA010860969">
    <property type="protein sequence ID" value="MCI74443.1"/>
    <property type="molecule type" value="Genomic_DNA"/>
</dbReference>
<feature type="non-terminal residue" evidence="2">
    <location>
        <position position="1"/>
    </location>
</feature>
<keyword evidence="3" id="KW-1185">Reference proteome</keyword>
<keyword evidence="1" id="KW-0812">Transmembrane</keyword>
<keyword evidence="1" id="KW-1133">Transmembrane helix</keyword>
<keyword evidence="1" id="KW-0472">Membrane</keyword>
<reference evidence="2 3" key="1">
    <citation type="journal article" date="2018" name="Front. Plant Sci.">
        <title>Red Clover (Trifolium pratense) and Zigzag Clover (T. medium) - A Picture of Genomic Similarities and Differences.</title>
        <authorList>
            <person name="Dluhosova J."/>
            <person name="Istvanek J."/>
            <person name="Nedelnik J."/>
            <person name="Repkova J."/>
        </authorList>
    </citation>
    <scope>NUCLEOTIDE SEQUENCE [LARGE SCALE GENOMIC DNA]</scope>
    <source>
        <strain evidence="3">cv. 10/8</strain>
        <tissue evidence="2">Leaf</tissue>
    </source>
</reference>
<evidence type="ECO:0000313" key="3">
    <source>
        <dbReference type="Proteomes" id="UP000265520"/>
    </source>
</evidence>
<proteinExistence type="predicted"/>
<accession>A0A392ULD5</accession>
<name>A0A392ULD5_9FABA</name>
<dbReference type="AlphaFoldDB" id="A0A392ULD5"/>
<comment type="caution">
    <text evidence="2">The sequence shown here is derived from an EMBL/GenBank/DDBJ whole genome shotgun (WGS) entry which is preliminary data.</text>
</comment>
<evidence type="ECO:0000256" key="1">
    <source>
        <dbReference type="SAM" id="Phobius"/>
    </source>
</evidence>
<organism evidence="2 3">
    <name type="scientific">Trifolium medium</name>
    <dbReference type="NCBI Taxonomy" id="97028"/>
    <lineage>
        <taxon>Eukaryota</taxon>
        <taxon>Viridiplantae</taxon>
        <taxon>Streptophyta</taxon>
        <taxon>Embryophyta</taxon>
        <taxon>Tracheophyta</taxon>
        <taxon>Spermatophyta</taxon>
        <taxon>Magnoliopsida</taxon>
        <taxon>eudicotyledons</taxon>
        <taxon>Gunneridae</taxon>
        <taxon>Pentapetalae</taxon>
        <taxon>rosids</taxon>
        <taxon>fabids</taxon>
        <taxon>Fabales</taxon>
        <taxon>Fabaceae</taxon>
        <taxon>Papilionoideae</taxon>
        <taxon>50 kb inversion clade</taxon>
        <taxon>NPAAA clade</taxon>
        <taxon>Hologalegina</taxon>
        <taxon>IRL clade</taxon>
        <taxon>Trifolieae</taxon>
        <taxon>Trifolium</taxon>
    </lineage>
</organism>
<protein>
    <submittedName>
        <fullName evidence="2">Uncharacterized protein</fullName>
    </submittedName>
</protein>
<dbReference type="Proteomes" id="UP000265520">
    <property type="component" value="Unassembled WGS sequence"/>
</dbReference>
<feature type="transmembrane region" description="Helical" evidence="1">
    <location>
        <begin position="30"/>
        <end position="51"/>
    </location>
</feature>